<dbReference type="EC" id="2.8.1.10" evidence="4 13"/>
<evidence type="ECO:0000256" key="13">
    <source>
        <dbReference type="HAMAP-Rule" id="MF_00443"/>
    </source>
</evidence>
<keyword evidence="9 13" id="KW-0704">Schiff base</keyword>
<dbReference type="PANTHER" id="PTHR34266:SF2">
    <property type="entry name" value="THIAZOLE SYNTHASE"/>
    <property type="match status" value="1"/>
</dbReference>
<evidence type="ECO:0000256" key="11">
    <source>
        <dbReference type="ARBA" id="ARBA00060826"/>
    </source>
</evidence>
<gene>
    <name evidence="13" type="primary">thiG</name>
    <name evidence="15" type="ORF">SAMN02910344_00902</name>
</gene>
<dbReference type="FunFam" id="3.20.20.70:FF:000049">
    <property type="entry name" value="Thiazole synthase"/>
    <property type="match status" value="1"/>
</dbReference>
<comment type="pathway">
    <text evidence="3 13">Cofactor biosynthesis; thiamine diphosphate biosynthesis.</text>
</comment>
<dbReference type="GO" id="GO:0005737">
    <property type="term" value="C:cytoplasm"/>
    <property type="evidence" value="ECO:0007669"/>
    <property type="project" value="UniProtKB-SubCell"/>
</dbReference>
<evidence type="ECO:0000313" key="15">
    <source>
        <dbReference type="EMBL" id="SFP26269.1"/>
    </source>
</evidence>
<organism evidence="15 16">
    <name type="scientific">Ruminobacter amylophilus</name>
    <dbReference type="NCBI Taxonomy" id="867"/>
    <lineage>
        <taxon>Bacteria</taxon>
        <taxon>Pseudomonadati</taxon>
        <taxon>Pseudomonadota</taxon>
        <taxon>Gammaproteobacteria</taxon>
        <taxon>Aeromonadales</taxon>
        <taxon>Succinivibrionaceae</taxon>
        <taxon>Ruminobacter</taxon>
    </lineage>
</organism>
<dbReference type="PANTHER" id="PTHR34266">
    <property type="entry name" value="THIAZOLE SYNTHASE"/>
    <property type="match status" value="1"/>
</dbReference>
<dbReference type="EMBL" id="FOXF01000011">
    <property type="protein sequence ID" value="SFP26269.1"/>
    <property type="molecule type" value="Genomic_DNA"/>
</dbReference>
<keyword evidence="7 13" id="KW-0808">Transferase</keyword>
<comment type="function">
    <text evidence="1 13">Catalyzes the rearrangement of 1-deoxy-D-xylulose 5-phosphate (DXP) to produce the thiazole phosphate moiety of thiamine. Sulfur is provided by the thiocarboxylate moiety of the carrier protein ThiS. In vitro, sulfur can be provided by H(2)S.</text>
</comment>
<reference evidence="15 16" key="1">
    <citation type="submission" date="2016-10" db="EMBL/GenBank/DDBJ databases">
        <authorList>
            <person name="Varghese N."/>
            <person name="Submissions S."/>
        </authorList>
    </citation>
    <scope>NUCLEOTIDE SEQUENCE [LARGE SCALE GENOMIC DNA]</scope>
    <source>
        <strain evidence="15 16">DSM 1361</strain>
    </source>
</reference>
<evidence type="ECO:0000256" key="9">
    <source>
        <dbReference type="ARBA" id="ARBA00023270"/>
    </source>
</evidence>
<evidence type="ECO:0000256" key="7">
    <source>
        <dbReference type="ARBA" id="ARBA00022679"/>
    </source>
</evidence>
<evidence type="ECO:0000256" key="6">
    <source>
        <dbReference type="ARBA" id="ARBA00022490"/>
    </source>
</evidence>
<feature type="binding site" evidence="13">
    <location>
        <position position="160"/>
    </location>
    <ligand>
        <name>1-deoxy-D-xylulose 5-phosphate</name>
        <dbReference type="ChEBI" id="CHEBI:57792"/>
    </ligand>
</feature>
<evidence type="ECO:0000256" key="8">
    <source>
        <dbReference type="ARBA" id="ARBA00022977"/>
    </source>
</evidence>
<feature type="domain" description="Thiazole synthase ThiG" evidence="14">
    <location>
        <begin position="7"/>
        <end position="251"/>
    </location>
</feature>
<dbReference type="RefSeq" id="WP_093141321.1">
    <property type="nucleotide sequence ID" value="NZ_FOXF01000011.1"/>
</dbReference>
<comment type="subcellular location">
    <subcellularLocation>
        <location evidence="2 13">Cytoplasm</location>
    </subcellularLocation>
</comment>
<feature type="active site" description="Schiff-base intermediate with DXP" evidence="13">
    <location>
        <position position="99"/>
    </location>
</feature>
<dbReference type="Gene3D" id="3.20.20.70">
    <property type="entry name" value="Aldolase class I"/>
    <property type="match status" value="1"/>
</dbReference>
<feature type="binding site" evidence="13">
    <location>
        <begin position="208"/>
        <end position="209"/>
    </location>
    <ligand>
        <name>1-deoxy-D-xylulose 5-phosphate</name>
        <dbReference type="ChEBI" id="CHEBI:57792"/>
    </ligand>
</feature>
<keyword evidence="16" id="KW-1185">Reference proteome</keyword>
<evidence type="ECO:0000313" key="16">
    <source>
        <dbReference type="Proteomes" id="UP000243745"/>
    </source>
</evidence>
<evidence type="ECO:0000256" key="1">
    <source>
        <dbReference type="ARBA" id="ARBA00002834"/>
    </source>
</evidence>
<dbReference type="UniPathway" id="UPA00060"/>
<evidence type="ECO:0000256" key="3">
    <source>
        <dbReference type="ARBA" id="ARBA00004948"/>
    </source>
</evidence>
<dbReference type="HAMAP" id="MF_00443">
    <property type="entry name" value="ThiG"/>
    <property type="match status" value="1"/>
</dbReference>
<name>A0A662ZHW1_9GAMM</name>
<evidence type="ECO:0000256" key="10">
    <source>
        <dbReference type="ARBA" id="ARBA00049897"/>
    </source>
</evidence>
<dbReference type="AlphaFoldDB" id="A0A662ZHW1"/>
<dbReference type="CDD" id="cd04728">
    <property type="entry name" value="ThiG"/>
    <property type="match status" value="1"/>
</dbReference>
<evidence type="ECO:0000256" key="5">
    <source>
        <dbReference type="ARBA" id="ARBA00019753"/>
    </source>
</evidence>
<keyword evidence="6 13" id="KW-0963">Cytoplasm</keyword>
<dbReference type="Proteomes" id="UP000243745">
    <property type="component" value="Unassembled WGS sequence"/>
</dbReference>
<evidence type="ECO:0000256" key="2">
    <source>
        <dbReference type="ARBA" id="ARBA00004496"/>
    </source>
</evidence>
<dbReference type="OrthoDB" id="9805935at2"/>
<sequence length="261" mass="26975">MSDELVIGGKSFSSRLFTGTGKFATADLLSRAVSASGSELVTMAVKRCDFRNESDAILPALKKLPGVNLLPNTSGARNAKEAVFAANLARDALGTSFIKVEVHPDQRYLLPDPVETLEATRILVSQGFTVLPYCSADPVLCLKLADAGAAAVMPLGSLIGSNQGLTTMSMLKVIIAQKTVPVVVDAGIGKPSDAALAMEIGADAVLVNTAISVARDPVAMAEAFAMAVKAGRKAYLSGLGPVSETAHATSPLEAFLKDCGL</sequence>
<comment type="catalytic activity">
    <reaction evidence="10 13">
        <text>[ThiS sulfur-carrier protein]-C-terminal-Gly-aminoethanethioate + 2-iminoacetate + 1-deoxy-D-xylulose 5-phosphate = [ThiS sulfur-carrier protein]-C-terminal Gly-Gly + 2-[(2R,5Z)-2-carboxy-4-methylthiazol-5(2H)-ylidene]ethyl phosphate + 2 H2O + H(+)</text>
        <dbReference type="Rhea" id="RHEA:26297"/>
        <dbReference type="Rhea" id="RHEA-COMP:12909"/>
        <dbReference type="Rhea" id="RHEA-COMP:19908"/>
        <dbReference type="ChEBI" id="CHEBI:15377"/>
        <dbReference type="ChEBI" id="CHEBI:15378"/>
        <dbReference type="ChEBI" id="CHEBI:57792"/>
        <dbReference type="ChEBI" id="CHEBI:62899"/>
        <dbReference type="ChEBI" id="CHEBI:77846"/>
        <dbReference type="ChEBI" id="CHEBI:90778"/>
        <dbReference type="ChEBI" id="CHEBI:232372"/>
        <dbReference type="EC" id="2.8.1.10"/>
    </reaction>
</comment>
<dbReference type="InterPro" id="IPR008867">
    <property type="entry name" value="ThiG"/>
</dbReference>
<evidence type="ECO:0000256" key="12">
    <source>
        <dbReference type="ARBA" id="ARBA00062692"/>
    </source>
</evidence>
<comment type="similarity">
    <text evidence="11 13">Belongs to the ThiG family.</text>
</comment>
<dbReference type="InterPro" id="IPR013785">
    <property type="entry name" value="Aldolase_TIM"/>
</dbReference>
<feature type="binding site" evidence="13">
    <location>
        <begin position="186"/>
        <end position="187"/>
    </location>
    <ligand>
        <name>1-deoxy-D-xylulose 5-phosphate</name>
        <dbReference type="ChEBI" id="CHEBI:57792"/>
    </ligand>
</feature>
<dbReference type="Pfam" id="PF05690">
    <property type="entry name" value="ThiG"/>
    <property type="match status" value="1"/>
</dbReference>
<protein>
    <recommendedName>
        <fullName evidence="5 13">Thiazole synthase</fullName>
        <ecNumber evidence="4 13">2.8.1.10</ecNumber>
    </recommendedName>
</protein>
<comment type="subunit">
    <text evidence="12 13">Homotetramer. Forms heterodimers with either ThiH or ThiS.</text>
</comment>
<dbReference type="InterPro" id="IPR033983">
    <property type="entry name" value="Thiazole_synthase_ThiG"/>
</dbReference>
<proteinExistence type="inferred from homology"/>
<dbReference type="SUPFAM" id="SSF110399">
    <property type="entry name" value="ThiG-like"/>
    <property type="match status" value="1"/>
</dbReference>
<evidence type="ECO:0000259" key="14">
    <source>
        <dbReference type="Pfam" id="PF05690"/>
    </source>
</evidence>
<evidence type="ECO:0000256" key="4">
    <source>
        <dbReference type="ARBA" id="ARBA00011960"/>
    </source>
</evidence>
<dbReference type="GO" id="GO:1990107">
    <property type="term" value="F:thiazole synthase activity"/>
    <property type="evidence" value="ECO:0007669"/>
    <property type="project" value="UniProtKB-EC"/>
</dbReference>
<dbReference type="GO" id="GO:0009229">
    <property type="term" value="P:thiamine diphosphate biosynthetic process"/>
    <property type="evidence" value="ECO:0007669"/>
    <property type="project" value="UniProtKB-UniRule"/>
</dbReference>
<accession>A0A662ZHW1</accession>
<keyword evidence="8 13" id="KW-0784">Thiamine biosynthesis</keyword>